<comment type="caution">
    <text evidence="1">The sequence shown here is derived from an EMBL/GenBank/DDBJ whole genome shotgun (WGS) entry which is preliminary data.</text>
</comment>
<accession>A0ABQ2I730</accession>
<dbReference type="Proteomes" id="UP000623461">
    <property type="component" value="Unassembled WGS sequence"/>
</dbReference>
<protein>
    <submittedName>
        <fullName evidence="1">Uncharacterized protein</fullName>
    </submittedName>
</protein>
<evidence type="ECO:0000313" key="1">
    <source>
        <dbReference type="EMBL" id="GGM99449.1"/>
    </source>
</evidence>
<dbReference type="EMBL" id="BMNZ01000005">
    <property type="protein sequence ID" value="GGM99449.1"/>
    <property type="molecule type" value="Genomic_DNA"/>
</dbReference>
<organism evidence="1 2">
    <name type="scientific">Terrabacter tumescens</name>
    <dbReference type="NCBI Taxonomy" id="60443"/>
    <lineage>
        <taxon>Bacteria</taxon>
        <taxon>Bacillati</taxon>
        <taxon>Actinomycetota</taxon>
        <taxon>Actinomycetes</taxon>
        <taxon>Micrococcales</taxon>
        <taxon>Intrasporangiaceae</taxon>
        <taxon>Terrabacter</taxon>
    </lineage>
</organism>
<evidence type="ECO:0000313" key="2">
    <source>
        <dbReference type="Proteomes" id="UP000623461"/>
    </source>
</evidence>
<reference evidence="2" key="1">
    <citation type="journal article" date="2019" name="Int. J. Syst. Evol. Microbiol.">
        <title>The Global Catalogue of Microorganisms (GCM) 10K type strain sequencing project: providing services to taxonomists for standard genome sequencing and annotation.</title>
        <authorList>
            <consortium name="The Broad Institute Genomics Platform"/>
            <consortium name="The Broad Institute Genome Sequencing Center for Infectious Disease"/>
            <person name="Wu L."/>
            <person name="Ma J."/>
        </authorList>
    </citation>
    <scope>NUCLEOTIDE SEQUENCE [LARGE SCALE GENOMIC DNA]</scope>
    <source>
        <strain evidence="2">JCM 1365</strain>
    </source>
</reference>
<gene>
    <name evidence="1" type="ORF">GCM10009721_28120</name>
</gene>
<proteinExistence type="predicted"/>
<keyword evidence="2" id="KW-1185">Reference proteome</keyword>
<sequence>MTLLAGTRAGSVRLSWVRRSGDAKGRIPPSHSSAGRFVRTQAFMNEVATSSHGAPASAASVDEWLAWGAGTTAAVALDQVTELVGGADGVTGAVAGAAVA</sequence>
<name>A0ABQ2I730_9MICO</name>